<dbReference type="Proteomes" id="UP000321491">
    <property type="component" value="Unassembled WGS sequence"/>
</dbReference>
<evidence type="ECO:0000259" key="5">
    <source>
        <dbReference type="Pfam" id="PF00326"/>
    </source>
</evidence>
<dbReference type="InterPro" id="IPR011042">
    <property type="entry name" value="6-blade_b-propeller_TolB-like"/>
</dbReference>
<proteinExistence type="inferred from homology"/>
<dbReference type="GO" id="GO:0006508">
    <property type="term" value="P:proteolysis"/>
    <property type="evidence" value="ECO:0007669"/>
    <property type="project" value="UniProtKB-KW"/>
</dbReference>
<feature type="domain" description="Peptidase S9 prolyl oligopeptidase catalytic" evidence="5">
    <location>
        <begin position="454"/>
        <end position="663"/>
    </location>
</feature>
<dbReference type="SUPFAM" id="SSF53474">
    <property type="entry name" value="alpha/beta-Hydrolases"/>
    <property type="match status" value="1"/>
</dbReference>
<evidence type="ECO:0000256" key="4">
    <source>
        <dbReference type="ARBA" id="ARBA00022825"/>
    </source>
</evidence>
<comment type="similarity">
    <text evidence="1">Belongs to the peptidase S9C family.</text>
</comment>
<organism evidence="6 7">
    <name type="scientific">Cerasibacillus quisquiliarum</name>
    <dbReference type="NCBI Taxonomy" id="227865"/>
    <lineage>
        <taxon>Bacteria</taxon>
        <taxon>Bacillati</taxon>
        <taxon>Bacillota</taxon>
        <taxon>Bacilli</taxon>
        <taxon>Bacillales</taxon>
        <taxon>Bacillaceae</taxon>
        <taxon>Cerasibacillus</taxon>
    </lineage>
</organism>
<dbReference type="Gene3D" id="3.40.50.1820">
    <property type="entry name" value="alpha/beta hydrolase"/>
    <property type="match status" value="1"/>
</dbReference>
<dbReference type="AlphaFoldDB" id="A0A511UZ70"/>
<accession>A0A511UZ70</accession>
<keyword evidence="3" id="KW-0378">Hydrolase</keyword>
<keyword evidence="4" id="KW-0720">Serine protease</keyword>
<dbReference type="FunFam" id="3.40.50.1820:FF:000028">
    <property type="entry name" value="S9 family peptidase"/>
    <property type="match status" value="1"/>
</dbReference>
<dbReference type="SUPFAM" id="SSF82171">
    <property type="entry name" value="DPP6 N-terminal domain-like"/>
    <property type="match status" value="1"/>
</dbReference>
<dbReference type="Pfam" id="PF00326">
    <property type="entry name" value="Peptidase_S9"/>
    <property type="match status" value="1"/>
</dbReference>
<gene>
    <name evidence="6" type="primary">yuxL</name>
    <name evidence="6" type="ORF">CQU01_10010</name>
</gene>
<dbReference type="InterPro" id="IPR001375">
    <property type="entry name" value="Peptidase_S9_cat"/>
</dbReference>
<dbReference type="InterPro" id="IPR029058">
    <property type="entry name" value="AB_hydrolase_fold"/>
</dbReference>
<dbReference type="InterPro" id="IPR011659">
    <property type="entry name" value="WD40"/>
</dbReference>
<dbReference type="PANTHER" id="PTHR42776:SF27">
    <property type="entry name" value="DIPEPTIDYL PEPTIDASE FAMILY MEMBER 6"/>
    <property type="match status" value="1"/>
</dbReference>
<dbReference type="Pfam" id="PF07676">
    <property type="entry name" value="PD40"/>
    <property type="match status" value="2"/>
</dbReference>
<sequence length="663" mass="76292">MSKRSVQVDDFTSLQVLSDPQFAMNGQDFFYVSTTIKDKKNYESHIYRYNQQKQSQWTYGHHQDSHPRVSPDGTRLVFQSNRSGTNQIWLMSLLGGEAEQLTTLTHGATNPEWSKDGKTIFFSALLDNDDDVQSQRELTKEEKEKKQNEKKKQPLIVNRLKYKSDARGFHDDKSMQILAYDLQTKQITPLTCGGHHHYFQDVSPDGNTVLFTANLNENEDEELYLDLYTLHIPTRKITKINQQKGSFYQAAFSPTGKYIACFGHDFKYMGATLTDLYIFDLNNQTETCLSYQWDIQLGDAMIGDTRLGASQTGPVWNKDETALYFIATDHGATGLYKSDLNGHLEPIYHNHSHVFGFSYDSKSDAFIFGMSTPTDPGNFYYIKENGKMKQLTDANKDYLNRVTLSEPEEIQFTTSDGWPIQGWLLRPYGFKEGKKYPLVLEVHGGPHAMYGQTYFHELQLLAAKGYVVLYTNPRGSHGYGQKFVDACRGDYGGKDYRDLMEAVDYALKSYSFIDETRMGVTGGSYGGFMTNWIVSHTNRFKAAVTQRSISNWLSFYGVSDIGFFFTKWEHGYNLLENPEKLWDFSPLKYAKNVETPLLILHGEQDLRCPIEQAEQLFITLKHLKKEVEFVRFPGANHELSRSGEPQLRIERLNHICRWFEKHL</sequence>
<comment type="caution">
    <text evidence="6">The sequence shown here is derived from an EMBL/GenBank/DDBJ whole genome shotgun (WGS) entry which is preliminary data.</text>
</comment>
<evidence type="ECO:0000256" key="3">
    <source>
        <dbReference type="ARBA" id="ARBA00022801"/>
    </source>
</evidence>
<protein>
    <submittedName>
        <fullName evidence="6">Putative peptidase YuxL</fullName>
    </submittedName>
</protein>
<evidence type="ECO:0000256" key="1">
    <source>
        <dbReference type="ARBA" id="ARBA00010040"/>
    </source>
</evidence>
<name>A0A511UZ70_9BACI</name>
<evidence type="ECO:0000313" key="7">
    <source>
        <dbReference type="Proteomes" id="UP000321491"/>
    </source>
</evidence>
<dbReference type="EMBL" id="BJXW01000009">
    <property type="protein sequence ID" value="GEN30763.1"/>
    <property type="molecule type" value="Genomic_DNA"/>
</dbReference>
<evidence type="ECO:0000256" key="2">
    <source>
        <dbReference type="ARBA" id="ARBA00022670"/>
    </source>
</evidence>
<dbReference type="GO" id="GO:0004252">
    <property type="term" value="F:serine-type endopeptidase activity"/>
    <property type="evidence" value="ECO:0007669"/>
    <property type="project" value="TreeGrafter"/>
</dbReference>
<reference evidence="6 7" key="1">
    <citation type="submission" date="2019-07" db="EMBL/GenBank/DDBJ databases">
        <title>Whole genome shotgun sequence of Cerasibacillus quisquiliarum NBRC 102429.</title>
        <authorList>
            <person name="Hosoyama A."/>
            <person name="Uohara A."/>
            <person name="Ohji S."/>
            <person name="Ichikawa N."/>
        </authorList>
    </citation>
    <scope>NUCLEOTIDE SEQUENCE [LARGE SCALE GENOMIC DNA]</scope>
    <source>
        <strain evidence="6 7">NBRC 102429</strain>
    </source>
</reference>
<evidence type="ECO:0000313" key="6">
    <source>
        <dbReference type="EMBL" id="GEN30763.1"/>
    </source>
</evidence>
<keyword evidence="2" id="KW-0645">Protease</keyword>
<dbReference type="RefSeq" id="WP_221261449.1">
    <property type="nucleotide sequence ID" value="NZ_BJXW01000009.1"/>
</dbReference>
<dbReference type="PANTHER" id="PTHR42776">
    <property type="entry name" value="SERINE PEPTIDASE S9 FAMILY MEMBER"/>
    <property type="match status" value="1"/>
</dbReference>
<dbReference type="Gene3D" id="2.120.10.30">
    <property type="entry name" value="TolB, C-terminal domain"/>
    <property type="match status" value="2"/>
</dbReference>
<keyword evidence="7" id="KW-1185">Reference proteome</keyword>